<evidence type="ECO:0000313" key="2">
    <source>
        <dbReference type="EMBL" id="KAJ7369156.1"/>
    </source>
</evidence>
<keyword evidence="3" id="KW-1185">Reference proteome</keyword>
<feature type="region of interest" description="Disordered" evidence="1">
    <location>
        <begin position="24"/>
        <end position="68"/>
    </location>
</feature>
<feature type="compositionally biased region" description="Basic and acidic residues" evidence="1">
    <location>
        <begin position="32"/>
        <end position="43"/>
    </location>
</feature>
<sequence>MREKRTTLQGRIYAPKSTVYAQKKNTARPRKKDICAPKGRAENISHGPVRPVGSRREKARGKDRKTTNTHLYQRRCRRPRAREVQHRITRVVRVGRVGPLAAFEEKPLLLGGDAGVPAHERAHLPRVLCVHPRLEVGPEEGGGRGDWVVGVAGTVGGEIGNGWNLRRTQRNGGRARDTWESEDNGGGRTRRPYATDPFYPGSATSSSLGPRAESFVSLGSAVRGQQTAFSDRCFCCASVPAALQFA</sequence>
<gene>
    <name evidence="2" type="ORF">DFH08DRAFT_929065</name>
</gene>
<organism evidence="2 3">
    <name type="scientific">Mycena albidolilacea</name>
    <dbReference type="NCBI Taxonomy" id="1033008"/>
    <lineage>
        <taxon>Eukaryota</taxon>
        <taxon>Fungi</taxon>
        <taxon>Dikarya</taxon>
        <taxon>Basidiomycota</taxon>
        <taxon>Agaricomycotina</taxon>
        <taxon>Agaricomycetes</taxon>
        <taxon>Agaricomycetidae</taxon>
        <taxon>Agaricales</taxon>
        <taxon>Marasmiineae</taxon>
        <taxon>Mycenaceae</taxon>
        <taxon>Mycena</taxon>
    </lineage>
</organism>
<comment type="caution">
    <text evidence="2">The sequence shown here is derived from an EMBL/GenBank/DDBJ whole genome shotgun (WGS) entry which is preliminary data.</text>
</comment>
<dbReference type="EMBL" id="JARIHO010000001">
    <property type="protein sequence ID" value="KAJ7369156.1"/>
    <property type="molecule type" value="Genomic_DNA"/>
</dbReference>
<accession>A0AAD7AW63</accession>
<proteinExistence type="predicted"/>
<evidence type="ECO:0000256" key="1">
    <source>
        <dbReference type="SAM" id="MobiDB-lite"/>
    </source>
</evidence>
<dbReference type="AlphaFoldDB" id="A0AAD7AW63"/>
<feature type="region of interest" description="Disordered" evidence="1">
    <location>
        <begin position="168"/>
        <end position="210"/>
    </location>
</feature>
<protein>
    <submittedName>
        <fullName evidence="2">Uncharacterized protein</fullName>
    </submittedName>
</protein>
<reference evidence="2" key="1">
    <citation type="submission" date="2023-03" db="EMBL/GenBank/DDBJ databases">
        <title>Massive genome expansion in bonnet fungi (Mycena s.s.) driven by repeated elements and novel gene families across ecological guilds.</title>
        <authorList>
            <consortium name="Lawrence Berkeley National Laboratory"/>
            <person name="Harder C.B."/>
            <person name="Miyauchi S."/>
            <person name="Viragh M."/>
            <person name="Kuo A."/>
            <person name="Thoen E."/>
            <person name="Andreopoulos B."/>
            <person name="Lu D."/>
            <person name="Skrede I."/>
            <person name="Drula E."/>
            <person name="Henrissat B."/>
            <person name="Morin E."/>
            <person name="Kohler A."/>
            <person name="Barry K."/>
            <person name="LaButti K."/>
            <person name="Morin E."/>
            <person name="Salamov A."/>
            <person name="Lipzen A."/>
            <person name="Mereny Z."/>
            <person name="Hegedus B."/>
            <person name="Baldrian P."/>
            <person name="Stursova M."/>
            <person name="Weitz H."/>
            <person name="Taylor A."/>
            <person name="Grigoriev I.V."/>
            <person name="Nagy L.G."/>
            <person name="Martin F."/>
            <person name="Kauserud H."/>
        </authorList>
    </citation>
    <scope>NUCLEOTIDE SEQUENCE</scope>
    <source>
        <strain evidence="2">CBHHK002</strain>
    </source>
</reference>
<evidence type="ECO:0000313" key="3">
    <source>
        <dbReference type="Proteomes" id="UP001218218"/>
    </source>
</evidence>
<dbReference type="Proteomes" id="UP001218218">
    <property type="component" value="Unassembled WGS sequence"/>
</dbReference>
<name>A0AAD7AW63_9AGAR</name>